<accession>A0A1G8BDA6</accession>
<evidence type="ECO:0000313" key="2">
    <source>
        <dbReference type="EMBL" id="SDH31179.1"/>
    </source>
</evidence>
<keyword evidence="1" id="KW-0732">Signal</keyword>
<name>A0A1G8BDA6_9BACT</name>
<proteinExistence type="predicted"/>
<reference evidence="3" key="1">
    <citation type="submission" date="2016-10" db="EMBL/GenBank/DDBJ databases">
        <authorList>
            <person name="Varghese N."/>
            <person name="Submissions S."/>
        </authorList>
    </citation>
    <scope>NUCLEOTIDE SEQUENCE [LARGE SCALE GENOMIC DNA]</scope>
    <source>
        <strain evidence="3">DSM 25329</strain>
    </source>
</reference>
<gene>
    <name evidence="2" type="ORF">SAMN04487996_1338</name>
</gene>
<sequence>MQRVALFCGFFTICLSVSAFAQEGQKDTSTPSWLPKEQVKKDTVTRTKDLKSFVSGLDPVVNTSVPGGKGKSTNISTLFGETIPDLGLRVKEYKSQKKDRKARKEKARLAKVQYEGIPMQSMSVKYGSGDRATVENFHVLKEFKPMSEYVRATETRWYDKKSRRLSSSLIKDKTQAMPLHGSYKKYSGENLIEEGYYYMGVKDGRWVKYDTKYNLIDKAVWNRGFPAESRITYYDSAHTQVKEVMPVAFGEVEGEFLQFYKEGQLAANGKYDSGKKIGRWVEYYQFRRQRKKEIQYPKTAWEEDFEPFILREWDDKGKLLYDYTKDPRASAEEEETEN</sequence>
<organism evidence="2 3">
    <name type="scientific">Dyadobacter soli</name>
    <dbReference type="NCBI Taxonomy" id="659014"/>
    <lineage>
        <taxon>Bacteria</taxon>
        <taxon>Pseudomonadati</taxon>
        <taxon>Bacteroidota</taxon>
        <taxon>Cytophagia</taxon>
        <taxon>Cytophagales</taxon>
        <taxon>Spirosomataceae</taxon>
        <taxon>Dyadobacter</taxon>
    </lineage>
</organism>
<dbReference type="AlphaFoldDB" id="A0A1G8BDA6"/>
<dbReference type="SUPFAM" id="SSF82185">
    <property type="entry name" value="Histone H3 K4-specific methyltransferase SET7/9 N-terminal domain"/>
    <property type="match status" value="1"/>
</dbReference>
<dbReference type="Proteomes" id="UP000198748">
    <property type="component" value="Unassembled WGS sequence"/>
</dbReference>
<dbReference type="RefSeq" id="WP_090157627.1">
    <property type="nucleotide sequence ID" value="NZ_FNAN01000033.1"/>
</dbReference>
<feature type="signal peptide" evidence="1">
    <location>
        <begin position="1"/>
        <end position="21"/>
    </location>
</feature>
<protein>
    <recommendedName>
        <fullName evidence="4">Antitoxin component YwqK of the YwqJK toxin-antitoxin module</fullName>
    </recommendedName>
</protein>
<dbReference type="EMBL" id="FNAN01000033">
    <property type="protein sequence ID" value="SDH31179.1"/>
    <property type="molecule type" value="Genomic_DNA"/>
</dbReference>
<dbReference type="STRING" id="659014.SAMN04487996_1338"/>
<evidence type="ECO:0008006" key="4">
    <source>
        <dbReference type="Google" id="ProtNLM"/>
    </source>
</evidence>
<evidence type="ECO:0000313" key="3">
    <source>
        <dbReference type="Proteomes" id="UP000198748"/>
    </source>
</evidence>
<keyword evidence="3" id="KW-1185">Reference proteome</keyword>
<feature type="chain" id="PRO_5011495222" description="Antitoxin component YwqK of the YwqJK toxin-antitoxin module" evidence="1">
    <location>
        <begin position="22"/>
        <end position="338"/>
    </location>
</feature>
<dbReference type="OrthoDB" id="978586at2"/>
<evidence type="ECO:0000256" key="1">
    <source>
        <dbReference type="SAM" id="SignalP"/>
    </source>
</evidence>